<keyword evidence="7 16" id="KW-0732">Signal</keyword>
<evidence type="ECO:0000256" key="13">
    <source>
        <dbReference type="ARBA" id="ARBA00023237"/>
    </source>
</evidence>
<evidence type="ECO:0000313" key="20">
    <source>
        <dbReference type="Proteomes" id="UP000017837"/>
    </source>
</evidence>
<evidence type="ECO:0000256" key="4">
    <source>
        <dbReference type="ARBA" id="ARBA00022452"/>
    </source>
</evidence>
<dbReference type="InterPro" id="IPR036942">
    <property type="entry name" value="Beta-barrel_TonB_sf"/>
</dbReference>
<evidence type="ECO:0000259" key="17">
    <source>
        <dbReference type="Pfam" id="PF00593"/>
    </source>
</evidence>
<keyword evidence="3 14" id="KW-0813">Transport</keyword>
<keyword evidence="4 14" id="KW-1134">Transmembrane beta strand</keyword>
<dbReference type="EMBL" id="AWGB01000015">
    <property type="protein sequence ID" value="ESQ91833.1"/>
    <property type="molecule type" value="Genomic_DNA"/>
</dbReference>
<gene>
    <name evidence="19" type="ORF">ABENE_09375</name>
</gene>
<keyword evidence="13 14" id="KW-0998">Cell outer membrane</keyword>
<feature type="signal peptide" evidence="16">
    <location>
        <begin position="1"/>
        <end position="32"/>
    </location>
</feature>
<evidence type="ECO:0008006" key="21">
    <source>
        <dbReference type="Google" id="ProtNLM"/>
    </source>
</evidence>
<dbReference type="InterPro" id="IPR010105">
    <property type="entry name" value="TonB_sidphr_rcpt"/>
</dbReference>
<evidence type="ECO:0000256" key="10">
    <source>
        <dbReference type="ARBA" id="ARBA00023077"/>
    </source>
</evidence>
<sequence>MSSSFRSRKHSVNRYALIMAASALALPVAALADVEADADQKGTEVTIKGERHLPYKTDKASSPKKTEALVDTPQTMSVISKELLEDQNATTLVDALRNTPGITMQLGENGNTSAGDTFQLRGFSATSSIYLDGIRDLGAVSRDVFTIEQIEVAKGPAGSDVGRGASGGYINLVSKLPTLRAGSSATASLYSQGGERATADVNLPVGDTSAFRLNVMAQDIDVPGRNDVKNSGWGIAPSYAIGLGTDTRFYVFGQVVHQDNVPDGGVPVIGLKGYNSHATLPTSNPAITQAQLDLNNTALNAAPAVDRANYYGSAHDYEKVDASMLTAKIEHGFRNGWNLTNTTRYGQTQMDRVLTGVNAFNTTSATFKPADPTTWTVARSRQRVDQNNKIFANATNFTGTFSTGAWEHDIATGFEVNYESQDSVTYAVTPATVPVSTTVTVPAANLYNPDPSQALPPLYATGAYTDGATTTVSGYLFDTVKSGKWLLSGGVRLDNYTTTTDGARRSTADDKGVAVGTLLPVHQAKSGNLVSWNVGAVYKPRDNGSVYISLVNSLTPPGSSNFSLSESASNIGNKAFDPVETENFEIGTKWDVFNNHLSVTAAYYSTTAKNELALQDPTDPTTYIQFGERKVSGIELGLTGQVNPKWLVSAGLQTLDTEITKGSTGNNSKGAVARWSPDLTATVWTTYKITPKFTIGGGLAYTSEQLLVVNPGVVIGTQNGLPEIPASTVVNAMAAYDINPRLALQLNVYNVTDEDYISSLNSGGSRVVFGQPQSATLSLKVRF</sequence>
<evidence type="ECO:0000256" key="11">
    <source>
        <dbReference type="ARBA" id="ARBA00023136"/>
    </source>
</evidence>
<dbReference type="InterPro" id="IPR039426">
    <property type="entry name" value="TonB-dep_rcpt-like"/>
</dbReference>
<dbReference type="GO" id="GO:0038023">
    <property type="term" value="F:signaling receptor activity"/>
    <property type="evidence" value="ECO:0007669"/>
    <property type="project" value="InterPro"/>
</dbReference>
<dbReference type="Pfam" id="PF07715">
    <property type="entry name" value="Plug"/>
    <property type="match status" value="1"/>
</dbReference>
<dbReference type="AlphaFoldDB" id="V4RKK6"/>
<comment type="similarity">
    <text evidence="2 14 15">Belongs to the TonB-dependent receptor family.</text>
</comment>
<keyword evidence="12" id="KW-0675">Receptor</keyword>
<evidence type="ECO:0000256" key="15">
    <source>
        <dbReference type="RuleBase" id="RU003357"/>
    </source>
</evidence>
<dbReference type="PANTHER" id="PTHR32552:SF89">
    <property type="entry name" value="CATECHOLATE SIDEROPHORE RECEPTOR FIU"/>
    <property type="match status" value="1"/>
</dbReference>
<evidence type="ECO:0000256" key="6">
    <source>
        <dbReference type="ARBA" id="ARBA00022692"/>
    </source>
</evidence>
<dbReference type="STRING" id="1121022.GCA_000376105_02626"/>
<feature type="chain" id="PRO_5004726853" description="TonB-denpendent receptor" evidence="16">
    <location>
        <begin position="33"/>
        <end position="783"/>
    </location>
</feature>
<dbReference type="NCBIfam" id="NF007349">
    <property type="entry name" value="PRK09840.1"/>
    <property type="match status" value="1"/>
</dbReference>
<dbReference type="Gene3D" id="2.170.130.10">
    <property type="entry name" value="TonB-dependent receptor, plug domain"/>
    <property type="match status" value="1"/>
</dbReference>
<keyword evidence="20" id="KW-1185">Reference proteome</keyword>
<evidence type="ECO:0000256" key="9">
    <source>
        <dbReference type="ARBA" id="ARBA00023065"/>
    </source>
</evidence>
<dbReference type="GO" id="GO:0015344">
    <property type="term" value="F:siderophore uptake transmembrane transporter activity"/>
    <property type="evidence" value="ECO:0007669"/>
    <property type="project" value="TreeGrafter"/>
</dbReference>
<keyword evidence="5" id="KW-0410">Iron transport</keyword>
<dbReference type="PATRIC" id="fig|1121022.4.peg.1889"/>
<name>V4RKK6_9CAUL</name>
<dbReference type="InterPro" id="IPR012910">
    <property type="entry name" value="Plug_dom"/>
</dbReference>
<evidence type="ECO:0000256" key="5">
    <source>
        <dbReference type="ARBA" id="ARBA00022496"/>
    </source>
</evidence>
<evidence type="ECO:0000256" key="2">
    <source>
        <dbReference type="ARBA" id="ARBA00009810"/>
    </source>
</evidence>
<keyword evidence="10 15" id="KW-0798">TonB box</keyword>
<dbReference type="RefSeq" id="WP_018082289.1">
    <property type="nucleotide sequence ID" value="NZ_AQWM01000012.1"/>
</dbReference>
<evidence type="ECO:0000256" key="7">
    <source>
        <dbReference type="ARBA" id="ARBA00022729"/>
    </source>
</evidence>
<dbReference type="eggNOG" id="COG4774">
    <property type="taxonomic scope" value="Bacteria"/>
</dbReference>
<dbReference type="SUPFAM" id="SSF56935">
    <property type="entry name" value="Porins"/>
    <property type="match status" value="1"/>
</dbReference>
<evidence type="ECO:0000256" key="16">
    <source>
        <dbReference type="SAM" id="SignalP"/>
    </source>
</evidence>
<reference evidence="19 20" key="1">
    <citation type="journal article" date="2014" name="Nature">
        <title>Sequential evolution of bacterial morphology by co-option of a developmental regulator.</title>
        <authorList>
            <person name="Jiang C."/>
            <person name="Brown P.J."/>
            <person name="Ducret A."/>
            <person name="Brun Y.V."/>
        </authorList>
    </citation>
    <scope>NUCLEOTIDE SEQUENCE [LARGE SCALE GENOMIC DNA]</scope>
    <source>
        <strain evidence="19 20">DSM 16100</strain>
    </source>
</reference>
<accession>V4RKK6</accession>
<keyword evidence="6 14" id="KW-0812">Transmembrane</keyword>
<keyword evidence="9" id="KW-0406">Ion transport</keyword>
<dbReference type="InterPro" id="IPR037066">
    <property type="entry name" value="Plug_dom_sf"/>
</dbReference>
<dbReference type="PANTHER" id="PTHR32552">
    <property type="entry name" value="FERRICHROME IRON RECEPTOR-RELATED"/>
    <property type="match status" value="1"/>
</dbReference>
<evidence type="ECO:0000256" key="14">
    <source>
        <dbReference type="PROSITE-ProRule" id="PRU01360"/>
    </source>
</evidence>
<evidence type="ECO:0000313" key="19">
    <source>
        <dbReference type="EMBL" id="ESQ91833.1"/>
    </source>
</evidence>
<dbReference type="Proteomes" id="UP000017837">
    <property type="component" value="Unassembled WGS sequence"/>
</dbReference>
<dbReference type="CDD" id="cd01347">
    <property type="entry name" value="ligand_gated_channel"/>
    <property type="match status" value="1"/>
</dbReference>
<dbReference type="GO" id="GO:0009279">
    <property type="term" value="C:cell outer membrane"/>
    <property type="evidence" value="ECO:0007669"/>
    <property type="project" value="UniProtKB-SubCell"/>
</dbReference>
<dbReference type="InterPro" id="IPR000531">
    <property type="entry name" value="Beta-barrel_TonB"/>
</dbReference>
<keyword evidence="11 14" id="KW-0472">Membrane</keyword>
<dbReference type="PROSITE" id="PS52016">
    <property type="entry name" value="TONB_DEPENDENT_REC_3"/>
    <property type="match status" value="1"/>
</dbReference>
<evidence type="ECO:0000256" key="12">
    <source>
        <dbReference type="ARBA" id="ARBA00023170"/>
    </source>
</evidence>
<evidence type="ECO:0000259" key="18">
    <source>
        <dbReference type="Pfam" id="PF07715"/>
    </source>
</evidence>
<evidence type="ECO:0000256" key="8">
    <source>
        <dbReference type="ARBA" id="ARBA00023004"/>
    </source>
</evidence>
<dbReference type="OrthoDB" id="9760333at2"/>
<comment type="subcellular location">
    <subcellularLocation>
        <location evidence="1 14">Cell outer membrane</location>
        <topology evidence="1 14">Multi-pass membrane protein</topology>
    </subcellularLocation>
</comment>
<dbReference type="Pfam" id="PF00593">
    <property type="entry name" value="TonB_dep_Rec_b-barrel"/>
    <property type="match status" value="1"/>
</dbReference>
<dbReference type="GO" id="GO:0015891">
    <property type="term" value="P:siderophore transport"/>
    <property type="evidence" value="ECO:0007669"/>
    <property type="project" value="InterPro"/>
</dbReference>
<dbReference type="Gene3D" id="2.40.170.20">
    <property type="entry name" value="TonB-dependent receptor, beta-barrel domain"/>
    <property type="match status" value="1"/>
</dbReference>
<feature type="domain" description="TonB-dependent receptor plug" evidence="18">
    <location>
        <begin position="70"/>
        <end position="168"/>
    </location>
</feature>
<keyword evidence="8" id="KW-0408">Iron</keyword>
<comment type="caution">
    <text evidence="19">The sequence shown here is derived from an EMBL/GenBank/DDBJ whole genome shotgun (WGS) entry which is preliminary data.</text>
</comment>
<evidence type="ECO:0000256" key="3">
    <source>
        <dbReference type="ARBA" id="ARBA00022448"/>
    </source>
</evidence>
<dbReference type="NCBIfam" id="TIGR01783">
    <property type="entry name" value="TonB-siderophor"/>
    <property type="match status" value="1"/>
</dbReference>
<dbReference type="FunFam" id="2.170.130.10:FF:000001">
    <property type="entry name" value="Catecholate siderophore TonB-dependent receptor"/>
    <property type="match status" value="1"/>
</dbReference>
<protein>
    <recommendedName>
        <fullName evidence="21">TonB-denpendent receptor</fullName>
    </recommendedName>
</protein>
<feature type="domain" description="TonB-dependent receptor-like beta-barrel" evidence="17">
    <location>
        <begin position="293"/>
        <end position="751"/>
    </location>
</feature>
<organism evidence="19 20">
    <name type="scientific">Asticcacaulis benevestitus DSM 16100 = ATCC BAA-896</name>
    <dbReference type="NCBI Taxonomy" id="1121022"/>
    <lineage>
        <taxon>Bacteria</taxon>
        <taxon>Pseudomonadati</taxon>
        <taxon>Pseudomonadota</taxon>
        <taxon>Alphaproteobacteria</taxon>
        <taxon>Caulobacterales</taxon>
        <taxon>Caulobacteraceae</taxon>
        <taxon>Asticcacaulis</taxon>
    </lineage>
</organism>
<proteinExistence type="inferred from homology"/>
<evidence type="ECO:0000256" key="1">
    <source>
        <dbReference type="ARBA" id="ARBA00004571"/>
    </source>
</evidence>